<evidence type="ECO:0000256" key="6">
    <source>
        <dbReference type="RuleBase" id="RU361235"/>
    </source>
</evidence>
<evidence type="ECO:0000256" key="4">
    <source>
        <dbReference type="ARBA" id="ARBA00023157"/>
    </source>
</evidence>
<feature type="chain" id="PRO_5040542650" description="Carboxylic ester hydrolase" evidence="6">
    <location>
        <begin position="17"/>
        <end position="529"/>
    </location>
</feature>
<organism evidence="8 9">
    <name type="scientific">Chrysodeixis includens</name>
    <name type="common">Soybean looper</name>
    <name type="synonym">Pseudoplusia includens</name>
    <dbReference type="NCBI Taxonomy" id="689277"/>
    <lineage>
        <taxon>Eukaryota</taxon>
        <taxon>Metazoa</taxon>
        <taxon>Ecdysozoa</taxon>
        <taxon>Arthropoda</taxon>
        <taxon>Hexapoda</taxon>
        <taxon>Insecta</taxon>
        <taxon>Pterygota</taxon>
        <taxon>Neoptera</taxon>
        <taxon>Endopterygota</taxon>
        <taxon>Lepidoptera</taxon>
        <taxon>Glossata</taxon>
        <taxon>Ditrysia</taxon>
        <taxon>Noctuoidea</taxon>
        <taxon>Noctuidae</taxon>
        <taxon>Plusiinae</taxon>
        <taxon>Chrysodeixis</taxon>
    </lineage>
</organism>
<dbReference type="EMBL" id="LR824034">
    <property type="protein sequence ID" value="CAH0602304.1"/>
    <property type="molecule type" value="Genomic_DNA"/>
</dbReference>
<keyword evidence="2" id="KW-0719">Serine esterase</keyword>
<evidence type="ECO:0000313" key="8">
    <source>
        <dbReference type="EMBL" id="CAH0602304.1"/>
    </source>
</evidence>
<dbReference type="PANTHER" id="PTHR43142">
    <property type="entry name" value="CARBOXYLIC ESTER HYDROLASE"/>
    <property type="match status" value="1"/>
</dbReference>
<gene>
    <name evidence="8" type="ORF">CINC_LOCUS9947</name>
</gene>
<accession>A0A9P0BXW8</accession>
<protein>
    <recommendedName>
        <fullName evidence="6">Carboxylic ester hydrolase</fullName>
        <ecNumber evidence="6">3.1.1.-</ecNumber>
    </recommendedName>
</protein>
<name>A0A9P0BXW8_CHRIL</name>
<evidence type="ECO:0000313" key="9">
    <source>
        <dbReference type="Proteomes" id="UP001154114"/>
    </source>
</evidence>
<comment type="similarity">
    <text evidence="1 6">Belongs to the type-B carboxylesterase/lipase family.</text>
</comment>
<feature type="signal peptide" evidence="6">
    <location>
        <begin position="1"/>
        <end position="16"/>
    </location>
</feature>
<dbReference type="GO" id="GO:0052689">
    <property type="term" value="F:carboxylic ester hydrolase activity"/>
    <property type="evidence" value="ECO:0007669"/>
    <property type="project" value="UniProtKB-KW"/>
</dbReference>
<keyword evidence="6" id="KW-0732">Signal</keyword>
<reference evidence="8" key="1">
    <citation type="submission" date="2021-12" db="EMBL/GenBank/DDBJ databases">
        <authorList>
            <person name="King R."/>
        </authorList>
    </citation>
    <scope>NUCLEOTIDE SEQUENCE</scope>
</reference>
<evidence type="ECO:0000256" key="3">
    <source>
        <dbReference type="ARBA" id="ARBA00022801"/>
    </source>
</evidence>
<keyword evidence="5" id="KW-0325">Glycoprotein</keyword>
<keyword evidence="4" id="KW-1015">Disulfide bond</keyword>
<dbReference type="EC" id="3.1.1.-" evidence="6"/>
<proteinExistence type="inferred from homology"/>
<dbReference type="Gene3D" id="3.40.50.1820">
    <property type="entry name" value="alpha/beta hydrolase"/>
    <property type="match status" value="1"/>
</dbReference>
<dbReference type="PANTHER" id="PTHR43142:SF1">
    <property type="entry name" value="CARBOXYLIC ESTER HYDROLASE"/>
    <property type="match status" value="1"/>
</dbReference>
<dbReference type="Pfam" id="PF00135">
    <property type="entry name" value="COesterase"/>
    <property type="match status" value="1"/>
</dbReference>
<dbReference type="SUPFAM" id="SSF53474">
    <property type="entry name" value="alpha/beta-Hydrolases"/>
    <property type="match status" value="1"/>
</dbReference>
<evidence type="ECO:0000259" key="7">
    <source>
        <dbReference type="Pfam" id="PF00135"/>
    </source>
</evidence>
<keyword evidence="3 6" id="KW-0378">Hydrolase</keyword>
<evidence type="ECO:0000256" key="1">
    <source>
        <dbReference type="ARBA" id="ARBA00005964"/>
    </source>
</evidence>
<evidence type="ECO:0000256" key="5">
    <source>
        <dbReference type="ARBA" id="ARBA00023180"/>
    </source>
</evidence>
<feature type="domain" description="Carboxylesterase type B" evidence="7">
    <location>
        <begin position="21"/>
        <end position="509"/>
    </location>
</feature>
<dbReference type="Proteomes" id="UP001154114">
    <property type="component" value="Chromosome 31"/>
</dbReference>
<dbReference type="AlphaFoldDB" id="A0A9P0BXW8"/>
<dbReference type="InterPro" id="IPR019826">
    <property type="entry name" value="Carboxylesterase_B_AS"/>
</dbReference>
<dbReference type="PROSITE" id="PS00122">
    <property type="entry name" value="CARBOXYLESTERASE_B_1"/>
    <property type="match status" value="1"/>
</dbReference>
<keyword evidence="9" id="KW-1185">Reference proteome</keyword>
<dbReference type="OrthoDB" id="19653at2759"/>
<dbReference type="InterPro" id="IPR029058">
    <property type="entry name" value="AB_hydrolase_fold"/>
</dbReference>
<sequence>MKNVFIVVLIIKCCTGEPRVDPLVSTARGLLRGLRAEDGDYDMFLGIPYAVVDEDNPFGPASPHPGFSAPFDAHHDGVHCVQTSGNTVSGTLQCLQLNVYAPNKASSARTLPVIVYIHGGAFVRNHKGRANLSPKFLIKHDVIIVSINYRLGPYGFLCVSEPGYSNQGLKDQLLAIQWVRDNIAAFGGDVNKITLMGQSAGAMCLDLHLYTSEKLSERVILHSGNGLNPRLIVPQNDSLSILVAKELGFSGDGIKEALDYLSRADPAEVVKTIEGLNNDRNPFTRPCLEPVGDGAILTEYTENLIPKVKGMDIMIGHTNKEMLSTYPNSDEEFYSNFKFSDELLGGFDGVYDEDIVRQFYIGDEKPGEHLQDIIIDYGSDFVYVYPTERSIDRYLEAGARSVYRFVFSYEGGRNRNKHRMNLTSAGAAHGDDLGYLFDMDMFQDQEISDDDQEIIDVMTQMWTDFAKYGDPTPSPPSALGSRWRAVAARRWCLHVGAPLALASRPAHQAMTFWDLYYELHGEHVIGYKP</sequence>
<evidence type="ECO:0000256" key="2">
    <source>
        <dbReference type="ARBA" id="ARBA00022487"/>
    </source>
</evidence>
<dbReference type="InterPro" id="IPR002018">
    <property type="entry name" value="CarbesteraseB"/>
</dbReference>